<organism evidence="2 3">
    <name type="scientific">Nonomuraea cypriaca</name>
    <dbReference type="NCBI Taxonomy" id="1187855"/>
    <lineage>
        <taxon>Bacteria</taxon>
        <taxon>Bacillati</taxon>
        <taxon>Actinomycetota</taxon>
        <taxon>Actinomycetes</taxon>
        <taxon>Streptosporangiales</taxon>
        <taxon>Streptosporangiaceae</taxon>
        <taxon>Nonomuraea</taxon>
    </lineage>
</organism>
<dbReference type="EMBL" id="JADOGI010000161">
    <property type="protein sequence ID" value="MBF8191444.1"/>
    <property type="molecule type" value="Genomic_DNA"/>
</dbReference>
<sequence length="169" mass="18558">MALCLVTGVTGYIGGRLVPELLAAGHDVRCIRRRGARTAVVTCTWAAGTRRAGELERSLDILGAGKPRLLEYADARKPESAPGRLRFLDVPLGEAVGRLVEHIREFRPDVVLTYDAYGAYGMHAHESELERGASMTLLTGLPEQARAQMLSNEWYRCVGYTGERQTTLS</sequence>
<dbReference type="Proteomes" id="UP000605361">
    <property type="component" value="Unassembled WGS sequence"/>
</dbReference>
<accession>A0A931AJB8</accession>
<dbReference type="GO" id="GO:0016137">
    <property type="term" value="P:glycoside metabolic process"/>
    <property type="evidence" value="ECO:0007669"/>
    <property type="project" value="UniProtKB-ARBA"/>
</dbReference>
<dbReference type="AlphaFoldDB" id="A0A931AJB8"/>
<comment type="caution">
    <text evidence="2">The sequence shown here is derived from an EMBL/GenBank/DDBJ whole genome shotgun (WGS) entry which is preliminary data.</text>
</comment>
<name>A0A931AJB8_9ACTN</name>
<evidence type="ECO:0000256" key="1">
    <source>
        <dbReference type="ARBA" id="ARBA00022833"/>
    </source>
</evidence>
<protein>
    <submittedName>
        <fullName evidence="2">PIG-L family deacetylase</fullName>
    </submittedName>
</protein>
<keyword evidence="3" id="KW-1185">Reference proteome</keyword>
<dbReference type="InterPro" id="IPR024078">
    <property type="entry name" value="LmbE-like_dom_sf"/>
</dbReference>
<dbReference type="SUPFAM" id="SSF102588">
    <property type="entry name" value="LmbE-like"/>
    <property type="match status" value="1"/>
</dbReference>
<evidence type="ECO:0000313" key="3">
    <source>
        <dbReference type="Proteomes" id="UP000605361"/>
    </source>
</evidence>
<keyword evidence="1" id="KW-0862">Zinc</keyword>
<reference evidence="2" key="1">
    <citation type="submission" date="2020-11" db="EMBL/GenBank/DDBJ databases">
        <title>Whole-genome analyses of Nonomuraea sp. K274.</title>
        <authorList>
            <person name="Veyisoglu A."/>
        </authorList>
    </citation>
    <scope>NUCLEOTIDE SEQUENCE</scope>
    <source>
        <strain evidence="2">K274</strain>
    </source>
</reference>
<proteinExistence type="predicted"/>
<dbReference type="Pfam" id="PF02585">
    <property type="entry name" value="PIG-L"/>
    <property type="match status" value="1"/>
</dbReference>
<evidence type="ECO:0000313" key="2">
    <source>
        <dbReference type="EMBL" id="MBF8191444.1"/>
    </source>
</evidence>
<dbReference type="RefSeq" id="WP_195900354.1">
    <property type="nucleotide sequence ID" value="NZ_JADOGI010000161.1"/>
</dbReference>
<dbReference type="Gene3D" id="3.40.50.10320">
    <property type="entry name" value="LmbE-like"/>
    <property type="match status" value="1"/>
</dbReference>
<gene>
    <name evidence="2" type="ORF">ITP53_38255</name>
</gene>
<dbReference type="InterPro" id="IPR003737">
    <property type="entry name" value="GlcNAc_PI_deacetylase-related"/>
</dbReference>